<gene>
    <name evidence="3" type="ORF">EHN07_06605</name>
</gene>
<proteinExistence type="predicted"/>
<dbReference type="SUPFAM" id="SSF51735">
    <property type="entry name" value="NAD(P)-binding Rossmann-fold domains"/>
    <property type="match status" value="1"/>
</dbReference>
<sequence>MNKIKTAVVGVGIYGRHHINAYLNNPEVELIAVCDSDAERCDSVANELNLPGYASLRALLDEEDVDVISIATSDPYHKEPALQAIAKGKHVLIEKPLATSVADCRDIIDAAEQHGVIVGVDFHKRWDPATIRVRMATHEASAGNIIRGYISMDDVIAVPTTWLGWSAQSSPVWFLGSHCFDLVRYISGQEVKSVYAVGQKRLLATRGIDTWDSVQSTLLMEDGSSWVVENGWVLPDGFPKDNDGRIAIVCDNAYIRSNSQDRGLEIVTPEGTKTPNSYFITYRDNVASGFGIDPINDFIKAVKNGTPYTATANDGLQASRICEAVHKSLESGKPVALC</sequence>
<comment type="caution">
    <text evidence="3">The sequence shown here is derived from an EMBL/GenBank/DDBJ whole genome shotgun (WGS) entry which is preliminary data.</text>
</comment>
<evidence type="ECO:0000313" key="3">
    <source>
        <dbReference type="EMBL" id="RPH29315.1"/>
    </source>
</evidence>
<evidence type="ECO:0000259" key="1">
    <source>
        <dbReference type="Pfam" id="PF01408"/>
    </source>
</evidence>
<feature type="domain" description="GFO/IDH/MocA-like oxidoreductase" evidence="2">
    <location>
        <begin position="141"/>
        <end position="255"/>
    </location>
</feature>
<dbReference type="AlphaFoldDB" id="A0A3N5DKX9"/>
<dbReference type="PANTHER" id="PTHR43377:SF1">
    <property type="entry name" value="BILIVERDIN REDUCTASE A"/>
    <property type="match status" value="1"/>
</dbReference>
<dbReference type="GO" id="GO:0000166">
    <property type="term" value="F:nucleotide binding"/>
    <property type="evidence" value="ECO:0007669"/>
    <property type="project" value="InterPro"/>
</dbReference>
<evidence type="ECO:0000313" key="4">
    <source>
        <dbReference type="Proteomes" id="UP000268615"/>
    </source>
</evidence>
<dbReference type="Proteomes" id="UP000268615">
    <property type="component" value="Unassembled WGS sequence"/>
</dbReference>
<reference evidence="3 4" key="1">
    <citation type="submission" date="2018-11" db="EMBL/GenBank/DDBJ databases">
        <title>Draft genome sequence of Buttiauxella warmboldiae CCUG 35512.</title>
        <authorList>
            <person name="Salva-Serra F."/>
            <person name="Marathe N."/>
            <person name="Moore E."/>
            <person name="Svensson L."/>
            <person name="Engstrom-Jakobsson H."/>
        </authorList>
    </citation>
    <scope>NUCLEOTIDE SEQUENCE [LARGE SCALE GENOMIC DNA]</scope>
    <source>
        <strain evidence="3 4">CCUG 35512</strain>
    </source>
</reference>
<organism evidence="3 4">
    <name type="scientific">Buttiauxella warmboldiae</name>
    <dbReference type="NCBI Taxonomy" id="82993"/>
    <lineage>
        <taxon>Bacteria</taxon>
        <taxon>Pseudomonadati</taxon>
        <taxon>Pseudomonadota</taxon>
        <taxon>Gammaproteobacteria</taxon>
        <taxon>Enterobacterales</taxon>
        <taxon>Enterobacteriaceae</taxon>
        <taxon>Buttiauxella</taxon>
    </lineage>
</organism>
<dbReference type="InterPro" id="IPR000683">
    <property type="entry name" value="Gfo/Idh/MocA-like_OxRdtase_N"/>
</dbReference>
<dbReference type="PANTHER" id="PTHR43377">
    <property type="entry name" value="BILIVERDIN REDUCTASE A"/>
    <property type="match status" value="1"/>
</dbReference>
<dbReference type="InterPro" id="IPR055170">
    <property type="entry name" value="GFO_IDH_MocA-like_dom"/>
</dbReference>
<evidence type="ECO:0000259" key="2">
    <source>
        <dbReference type="Pfam" id="PF22725"/>
    </source>
</evidence>
<accession>A0A3N5DKX9</accession>
<dbReference type="InterPro" id="IPR051450">
    <property type="entry name" value="Gfo/Idh/MocA_Oxidoreductases"/>
</dbReference>
<protein>
    <submittedName>
        <fullName evidence="3">Gfo/Idh/MocA family oxidoreductase</fullName>
    </submittedName>
</protein>
<dbReference type="SUPFAM" id="SSF55347">
    <property type="entry name" value="Glyceraldehyde-3-phosphate dehydrogenase-like, C-terminal domain"/>
    <property type="match status" value="1"/>
</dbReference>
<dbReference type="OrthoDB" id="9801953at2"/>
<dbReference type="Pfam" id="PF01408">
    <property type="entry name" value="GFO_IDH_MocA"/>
    <property type="match status" value="1"/>
</dbReference>
<dbReference type="Gene3D" id="3.40.50.720">
    <property type="entry name" value="NAD(P)-binding Rossmann-like Domain"/>
    <property type="match status" value="1"/>
</dbReference>
<dbReference type="Gene3D" id="3.30.360.10">
    <property type="entry name" value="Dihydrodipicolinate Reductase, domain 2"/>
    <property type="match status" value="1"/>
</dbReference>
<dbReference type="InterPro" id="IPR036291">
    <property type="entry name" value="NAD(P)-bd_dom_sf"/>
</dbReference>
<feature type="domain" description="Gfo/Idh/MocA-like oxidoreductase N-terminal" evidence="1">
    <location>
        <begin position="4"/>
        <end position="122"/>
    </location>
</feature>
<dbReference type="RefSeq" id="WP_124023384.1">
    <property type="nucleotide sequence ID" value="NZ_RPOH01000021.1"/>
</dbReference>
<dbReference type="EMBL" id="RPOH01000021">
    <property type="protein sequence ID" value="RPH29315.1"/>
    <property type="molecule type" value="Genomic_DNA"/>
</dbReference>
<dbReference type="Pfam" id="PF22725">
    <property type="entry name" value="GFO_IDH_MocA_C3"/>
    <property type="match status" value="1"/>
</dbReference>
<keyword evidence="4" id="KW-1185">Reference proteome</keyword>
<name>A0A3N5DKX9_9ENTR</name>